<reference evidence="2 3" key="1">
    <citation type="submission" date="2022-06" db="EMBL/GenBank/DDBJ databases">
        <title>Genomic Encyclopedia of Archaeal and Bacterial Type Strains, Phase II (KMG-II): from individual species to whole genera.</title>
        <authorList>
            <person name="Goeker M."/>
        </authorList>
    </citation>
    <scope>NUCLEOTIDE SEQUENCE [LARGE SCALE GENOMIC DNA]</scope>
    <source>
        <strain evidence="2 3">DSM 44255</strain>
    </source>
</reference>
<dbReference type="RefSeq" id="WP_253889662.1">
    <property type="nucleotide sequence ID" value="NZ_BAAAVB010000008.1"/>
</dbReference>
<dbReference type="EMBL" id="JAMTCO010000013">
    <property type="protein sequence ID" value="MCP2272741.1"/>
    <property type="molecule type" value="Genomic_DNA"/>
</dbReference>
<sequence>MNESSEQRLYQAVRRWQVVGAGPRDLIHEACLALVDGLDSPGLRDLAGASARDSRWEIDELVRATFAELGIPAVGTVPLGFAVAAGGGVIRRAGVDTLRLAVAPGPREEVFQVLVEVNGTEMTTVWGARGVDPDEVLLPDNLLVAGPEPRVVPIVVTGEDGIPHDGSFYWYTENAGVTITRDGDVVHWDWSPDPEDTEDSVVAPNATFTAAQYDRELARFVADHAWETPLRTARRLVHAGIDRDRLRGYDLTLGWVGNKHREPGLFRVTLITGHYSVWFDTPGRGRGPEEVAREVCAALALPPEQWQVSWQSHRDTTPPAIAGPGWQQGS</sequence>
<keyword evidence="3" id="KW-1185">Reference proteome</keyword>
<comment type="caution">
    <text evidence="2">The sequence shown here is derived from an EMBL/GenBank/DDBJ whole genome shotgun (WGS) entry which is preliminary data.</text>
</comment>
<name>A0ABT1IJB6_9PSEU</name>
<accession>A0ABT1IJB6</accession>
<organism evidence="2 3">
    <name type="scientific">Actinokineospora diospyrosa</name>
    <dbReference type="NCBI Taxonomy" id="103728"/>
    <lineage>
        <taxon>Bacteria</taxon>
        <taxon>Bacillati</taxon>
        <taxon>Actinomycetota</taxon>
        <taxon>Actinomycetes</taxon>
        <taxon>Pseudonocardiales</taxon>
        <taxon>Pseudonocardiaceae</taxon>
        <taxon>Actinokineospora</taxon>
    </lineage>
</organism>
<evidence type="ECO:0000313" key="3">
    <source>
        <dbReference type="Proteomes" id="UP001205185"/>
    </source>
</evidence>
<feature type="region of interest" description="Disordered" evidence="1">
    <location>
        <begin position="311"/>
        <end position="330"/>
    </location>
</feature>
<proteinExistence type="predicted"/>
<dbReference type="Proteomes" id="UP001205185">
    <property type="component" value="Unassembled WGS sequence"/>
</dbReference>
<evidence type="ECO:0000256" key="1">
    <source>
        <dbReference type="SAM" id="MobiDB-lite"/>
    </source>
</evidence>
<evidence type="ECO:0008006" key="4">
    <source>
        <dbReference type="Google" id="ProtNLM"/>
    </source>
</evidence>
<evidence type="ECO:0000313" key="2">
    <source>
        <dbReference type="EMBL" id="MCP2272741.1"/>
    </source>
</evidence>
<protein>
    <recommendedName>
        <fullName evidence="4">DUF317 domain-containing protein</fullName>
    </recommendedName>
</protein>
<gene>
    <name evidence="2" type="ORF">LV75_005267</name>
</gene>